<accession>A0AAV0NUL0</accession>
<dbReference type="EMBL" id="CAMGYJ010000008">
    <property type="protein sequence ID" value="CAI0461796.1"/>
    <property type="molecule type" value="Genomic_DNA"/>
</dbReference>
<evidence type="ECO:0000256" key="1">
    <source>
        <dbReference type="SAM" id="MobiDB-lite"/>
    </source>
</evidence>
<keyword evidence="3" id="KW-1185">Reference proteome</keyword>
<evidence type="ECO:0000313" key="3">
    <source>
        <dbReference type="Proteomes" id="UP001154282"/>
    </source>
</evidence>
<evidence type="ECO:0000313" key="2">
    <source>
        <dbReference type="EMBL" id="CAI0461796.1"/>
    </source>
</evidence>
<dbReference type="AlphaFoldDB" id="A0AAV0NUL0"/>
<feature type="region of interest" description="Disordered" evidence="1">
    <location>
        <begin position="28"/>
        <end position="98"/>
    </location>
</feature>
<name>A0AAV0NUL0_9ROSI</name>
<organism evidence="2 3">
    <name type="scientific">Linum tenue</name>
    <dbReference type="NCBI Taxonomy" id="586396"/>
    <lineage>
        <taxon>Eukaryota</taxon>
        <taxon>Viridiplantae</taxon>
        <taxon>Streptophyta</taxon>
        <taxon>Embryophyta</taxon>
        <taxon>Tracheophyta</taxon>
        <taxon>Spermatophyta</taxon>
        <taxon>Magnoliopsida</taxon>
        <taxon>eudicotyledons</taxon>
        <taxon>Gunneridae</taxon>
        <taxon>Pentapetalae</taxon>
        <taxon>rosids</taxon>
        <taxon>fabids</taxon>
        <taxon>Malpighiales</taxon>
        <taxon>Linaceae</taxon>
        <taxon>Linum</taxon>
    </lineage>
</organism>
<sequence length="160" mass="17500">MPDRGATKAANFVLEEKVLTELEAEMKMADQEDSPKMRVARTQRSAPFGGTVVGSGKPAMRLEPPEDELKRRLPEKGSKMKEGGDCVSPLVSSRSATLGQSTHQQELLHLGRDVVLFAGSPLGRDFQAVLLDGKERVSREPAFAGLVQEWLNQQGQSSLR</sequence>
<reference evidence="2" key="1">
    <citation type="submission" date="2022-08" db="EMBL/GenBank/DDBJ databases">
        <authorList>
            <person name="Gutierrez-Valencia J."/>
        </authorList>
    </citation>
    <scope>NUCLEOTIDE SEQUENCE</scope>
</reference>
<protein>
    <submittedName>
        <fullName evidence="2">Uncharacterized protein</fullName>
    </submittedName>
</protein>
<proteinExistence type="predicted"/>
<feature type="compositionally biased region" description="Basic and acidic residues" evidence="1">
    <location>
        <begin position="63"/>
        <end position="84"/>
    </location>
</feature>
<gene>
    <name evidence="2" type="ORF">LITE_LOCUS35098</name>
</gene>
<comment type="caution">
    <text evidence="2">The sequence shown here is derived from an EMBL/GenBank/DDBJ whole genome shotgun (WGS) entry which is preliminary data.</text>
</comment>
<dbReference type="Proteomes" id="UP001154282">
    <property type="component" value="Unassembled WGS sequence"/>
</dbReference>